<organism evidence="5 6">
    <name type="scientific">Streptomonospora nanhaiensis</name>
    <dbReference type="NCBI Taxonomy" id="1323731"/>
    <lineage>
        <taxon>Bacteria</taxon>
        <taxon>Bacillati</taxon>
        <taxon>Actinomycetota</taxon>
        <taxon>Actinomycetes</taxon>
        <taxon>Streptosporangiales</taxon>
        <taxon>Nocardiopsidaceae</taxon>
        <taxon>Streptomonospora</taxon>
    </lineage>
</organism>
<protein>
    <recommendedName>
        <fullName evidence="4">GH26 domain-containing protein</fullName>
    </recommendedName>
</protein>
<dbReference type="GO" id="GO:0004553">
    <property type="term" value="F:hydrolase activity, hydrolyzing O-glycosyl compounds"/>
    <property type="evidence" value="ECO:0007669"/>
    <property type="project" value="InterPro"/>
</dbReference>
<evidence type="ECO:0000313" key="6">
    <source>
        <dbReference type="Proteomes" id="UP000575985"/>
    </source>
</evidence>
<dbReference type="InterPro" id="IPR017853">
    <property type="entry name" value="GH"/>
</dbReference>
<evidence type="ECO:0000256" key="1">
    <source>
        <dbReference type="ARBA" id="ARBA00022801"/>
    </source>
</evidence>
<evidence type="ECO:0000313" key="5">
    <source>
        <dbReference type="EMBL" id="NYI96147.1"/>
    </source>
</evidence>
<feature type="active site" description="Nucleophile" evidence="3">
    <location>
        <position position="230"/>
    </location>
</feature>
<feature type="active site" description="Proton donor" evidence="3">
    <location>
        <position position="114"/>
    </location>
</feature>
<keyword evidence="1 3" id="KW-0378">Hydrolase</keyword>
<proteinExistence type="inferred from homology"/>
<feature type="domain" description="GH26" evidence="4">
    <location>
        <begin position="1"/>
        <end position="300"/>
    </location>
</feature>
<dbReference type="RefSeq" id="WP_394353911.1">
    <property type="nucleotide sequence ID" value="NZ_JACCFO010000001.1"/>
</dbReference>
<evidence type="ECO:0000256" key="2">
    <source>
        <dbReference type="ARBA" id="ARBA00023295"/>
    </source>
</evidence>
<comment type="caution">
    <text evidence="5">The sequence shown here is derived from an EMBL/GenBank/DDBJ whole genome shotgun (WGS) entry which is preliminary data.</text>
</comment>
<sequence>MSAIMEPSCAVWWGASPWEGDPRPLEKVTGRPMDIVYTWHGVDQHQVPTDREVALAREGRMLHANIEARRFEEPGHPDLSYRQIIEGELDDSLTAQARNIAELGMPFFVTFDHEADAKRRYNTRGTPEEFVAAWRHIVDLYRANGADNAIFVWNVTGWPDNLDRLPGLWPGNSYVDWISWEAYNMTGCELQPHWEHVESFEDALRPTYEWIQTEGEKHGIDPGKPVMVGEMGTVPLRDPRATAAWYAEIPETLRKYERVRAVKLWDGMTAPTCDFRVLRDAHAAHGYSRAARDPYVNVPERARETIEDALALAEQARRHAERLSERGLRK</sequence>
<dbReference type="PROSITE" id="PS51764">
    <property type="entry name" value="GH26"/>
    <property type="match status" value="1"/>
</dbReference>
<comment type="similarity">
    <text evidence="3">Belongs to the glycosyl hydrolase 26 family.</text>
</comment>
<name>A0A853BNC4_9ACTN</name>
<dbReference type="Gene3D" id="3.20.20.80">
    <property type="entry name" value="Glycosidases"/>
    <property type="match status" value="1"/>
</dbReference>
<gene>
    <name evidence="5" type="ORF">HNR12_002424</name>
</gene>
<reference evidence="5 6" key="1">
    <citation type="submission" date="2020-07" db="EMBL/GenBank/DDBJ databases">
        <title>Sequencing the genomes of 1000 actinobacteria strains.</title>
        <authorList>
            <person name="Klenk H.-P."/>
        </authorList>
    </citation>
    <scope>NUCLEOTIDE SEQUENCE [LARGE SCALE GENOMIC DNA]</scope>
    <source>
        <strain evidence="5 6">DSM 45927</strain>
    </source>
</reference>
<dbReference type="AlphaFoldDB" id="A0A853BNC4"/>
<dbReference type="Proteomes" id="UP000575985">
    <property type="component" value="Unassembled WGS sequence"/>
</dbReference>
<keyword evidence="2 3" id="KW-0326">Glycosidase</keyword>
<evidence type="ECO:0000256" key="3">
    <source>
        <dbReference type="PROSITE-ProRule" id="PRU01100"/>
    </source>
</evidence>
<dbReference type="Pfam" id="PF02156">
    <property type="entry name" value="Glyco_hydro_26"/>
    <property type="match status" value="1"/>
</dbReference>
<dbReference type="EMBL" id="JACCFO010000001">
    <property type="protein sequence ID" value="NYI96147.1"/>
    <property type="molecule type" value="Genomic_DNA"/>
</dbReference>
<dbReference type="SUPFAM" id="SSF51445">
    <property type="entry name" value="(Trans)glycosidases"/>
    <property type="match status" value="1"/>
</dbReference>
<keyword evidence="6" id="KW-1185">Reference proteome</keyword>
<dbReference type="InterPro" id="IPR022790">
    <property type="entry name" value="GH26_dom"/>
</dbReference>
<evidence type="ECO:0000259" key="4">
    <source>
        <dbReference type="PROSITE" id="PS51764"/>
    </source>
</evidence>
<accession>A0A853BNC4</accession>